<name>A0ABU6KD40_9BACI</name>
<dbReference type="RefSeq" id="WP_327606552.1">
    <property type="nucleotide sequence ID" value="NZ_JARZFX010000002.1"/>
</dbReference>
<dbReference type="Proteomes" id="UP001335737">
    <property type="component" value="Unassembled WGS sequence"/>
</dbReference>
<protein>
    <submittedName>
        <fullName evidence="1">Uncharacterized protein</fullName>
    </submittedName>
</protein>
<keyword evidence="2" id="KW-1185">Reference proteome</keyword>
<dbReference type="EMBL" id="JARZFX010000002">
    <property type="protein sequence ID" value="MEC5422981.1"/>
    <property type="molecule type" value="Genomic_DNA"/>
</dbReference>
<comment type="caution">
    <text evidence="1">The sequence shown here is derived from an EMBL/GenBank/DDBJ whole genome shotgun (WGS) entry which is preliminary data.</text>
</comment>
<proteinExistence type="predicted"/>
<evidence type="ECO:0000313" key="1">
    <source>
        <dbReference type="EMBL" id="MEC5422981.1"/>
    </source>
</evidence>
<sequence length="44" mass="5051">MATRIGNRQAAIAEVFLQSVWKKEEFQKVPVALKKFSEIVEQDS</sequence>
<accession>A0ABU6KD40</accession>
<evidence type="ECO:0000313" key="2">
    <source>
        <dbReference type="Proteomes" id="UP001335737"/>
    </source>
</evidence>
<gene>
    <name evidence="1" type="ORF">QGM71_05645</name>
</gene>
<reference evidence="1 2" key="1">
    <citation type="journal article" date="2024" name="Int. J. Syst. Evol. Microbiol.">
        <title>Virgibacillus tibetensis sp. nov., isolated from salt lake on the Tibetan Plateau of China.</title>
        <authorList>
            <person name="Phurbu D."/>
            <person name="Liu Z.-X."/>
            <person name="Wang R."/>
            <person name="Zheng Y.-Y."/>
            <person name="Liu H.-C."/>
            <person name="Zhou Y.-G."/>
            <person name="Yu Y.-J."/>
            <person name="Li A.-H."/>
        </authorList>
    </citation>
    <scope>NUCLEOTIDE SEQUENCE [LARGE SCALE GENOMIC DNA]</scope>
    <source>
        <strain evidence="1 2">C22-A2</strain>
    </source>
</reference>
<organism evidence="1 2">
    <name type="scientific">Virgibacillus tibetensis</name>
    <dbReference type="NCBI Taxonomy" id="3042313"/>
    <lineage>
        <taxon>Bacteria</taxon>
        <taxon>Bacillati</taxon>
        <taxon>Bacillota</taxon>
        <taxon>Bacilli</taxon>
        <taxon>Bacillales</taxon>
        <taxon>Bacillaceae</taxon>
        <taxon>Virgibacillus</taxon>
    </lineage>
</organism>